<evidence type="ECO:0000256" key="8">
    <source>
        <dbReference type="ARBA" id="ARBA00023264"/>
    </source>
</evidence>
<dbReference type="GO" id="GO:0016301">
    <property type="term" value="F:kinase activity"/>
    <property type="evidence" value="ECO:0007669"/>
    <property type="project" value="UniProtKB-KW"/>
</dbReference>
<dbReference type="PANTHER" id="PTHR12358:SF54">
    <property type="entry name" value="SPHINGOSINE KINASE RELATED PROTEIN"/>
    <property type="match status" value="1"/>
</dbReference>
<organism evidence="10 11">
    <name type="scientific">Ellagibacter isourolithinifaciens</name>
    <dbReference type="NCBI Taxonomy" id="2137581"/>
    <lineage>
        <taxon>Bacteria</taxon>
        <taxon>Bacillati</taxon>
        <taxon>Actinomycetota</taxon>
        <taxon>Coriobacteriia</taxon>
        <taxon>Eggerthellales</taxon>
        <taxon>Eggerthellaceae</taxon>
        <taxon>Ellagibacter</taxon>
    </lineage>
</organism>
<dbReference type="AlphaFoldDB" id="A0A6N6NQD1"/>
<dbReference type="GO" id="GO:0008654">
    <property type="term" value="P:phospholipid biosynthetic process"/>
    <property type="evidence" value="ECO:0007669"/>
    <property type="project" value="UniProtKB-KW"/>
</dbReference>
<evidence type="ECO:0000256" key="1">
    <source>
        <dbReference type="ARBA" id="ARBA00001946"/>
    </source>
</evidence>
<dbReference type="PROSITE" id="PS50146">
    <property type="entry name" value="DAGK"/>
    <property type="match status" value="1"/>
</dbReference>
<keyword evidence="8" id="KW-1208">Phospholipid metabolism</keyword>
<dbReference type="GeneID" id="98658422"/>
<dbReference type="PANTHER" id="PTHR12358">
    <property type="entry name" value="SPHINGOSINE KINASE"/>
    <property type="match status" value="1"/>
</dbReference>
<dbReference type="SMART" id="SM00046">
    <property type="entry name" value="DAGKc"/>
    <property type="match status" value="1"/>
</dbReference>
<comment type="caution">
    <text evidence="10">The sequence shown here is derived from an EMBL/GenBank/DDBJ whole genome shotgun (WGS) entry which is preliminary data.</text>
</comment>
<sequence>MSHCFRKLLIIANPVAQNGEGKACAYRARALLASALGEDSFVLEFTERPGQASDIAARAASRGFDCVCALGGDGIANEVACGLMEVPAGERPAFALLPVGSGNDYARTLGMSTDLPTAVLQLCDGELRSHDVGKCNDRWFLETLSFGLDAAIALDTVERRVRTGKTGTMLYLQSGIDQLLHHMDLRRYTAVLDGGEPVCGESYLFAVQIGQTYGGGFRICPDAAPDDGLFDICIAHPPLTRFSGTFIFLMAKDAHHTRFKQIEFRRAASIDLRFDAPLPVQIDGEALVADSYHISIAPRALRVVVPYQGESARS</sequence>
<dbReference type="Pfam" id="PF19279">
    <property type="entry name" value="YegS_C"/>
    <property type="match status" value="1"/>
</dbReference>
<evidence type="ECO:0000256" key="6">
    <source>
        <dbReference type="ARBA" id="ARBA00022840"/>
    </source>
</evidence>
<proteinExistence type="inferred from homology"/>
<feature type="domain" description="DAGKc" evidence="9">
    <location>
        <begin position="3"/>
        <end position="139"/>
    </location>
</feature>
<evidence type="ECO:0000313" key="11">
    <source>
        <dbReference type="Proteomes" id="UP000468668"/>
    </source>
</evidence>
<dbReference type="Proteomes" id="UP000468668">
    <property type="component" value="Unassembled WGS sequence"/>
</dbReference>
<evidence type="ECO:0000256" key="3">
    <source>
        <dbReference type="ARBA" id="ARBA00022679"/>
    </source>
</evidence>
<dbReference type="InterPro" id="IPR045540">
    <property type="entry name" value="YegS/DAGK_C"/>
</dbReference>
<dbReference type="GO" id="GO:0005524">
    <property type="term" value="F:ATP binding"/>
    <property type="evidence" value="ECO:0007669"/>
    <property type="project" value="UniProtKB-KW"/>
</dbReference>
<dbReference type="Gene3D" id="2.60.200.40">
    <property type="match status" value="1"/>
</dbReference>
<dbReference type="Pfam" id="PF00781">
    <property type="entry name" value="DAGK_cat"/>
    <property type="match status" value="1"/>
</dbReference>
<dbReference type="SUPFAM" id="SSF111331">
    <property type="entry name" value="NAD kinase/diacylglycerol kinase-like"/>
    <property type="match status" value="1"/>
</dbReference>
<keyword evidence="6" id="KW-0067">ATP-binding</keyword>
<dbReference type="InterPro" id="IPR005218">
    <property type="entry name" value="Diacylglycerol/lipid_kinase"/>
</dbReference>
<keyword evidence="7" id="KW-0444">Lipid biosynthesis</keyword>
<accession>A0A6N6NQD1</accession>
<comment type="similarity">
    <text evidence="2">Belongs to the diacylglycerol/lipid kinase family.</text>
</comment>
<gene>
    <name evidence="10" type="ORF">F8C90_08380</name>
</gene>
<dbReference type="Gene3D" id="3.40.50.10330">
    <property type="entry name" value="Probable inorganic polyphosphate/atp-NAD kinase, domain 1"/>
    <property type="match status" value="1"/>
</dbReference>
<keyword evidence="5 10" id="KW-0418">Kinase</keyword>
<evidence type="ECO:0000256" key="7">
    <source>
        <dbReference type="ARBA" id="ARBA00023209"/>
    </source>
</evidence>
<dbReference type="InterPro" id="IPR050187">
    <property type="entry name" value="Lipid_Phosphate_FormReg"/>
</dbReference>
<keyword evidence="11" id="KW-1185">Reference proteome</keyword>
<dbReference type="RefSeq" id="WP_158050076.1">
    <property type="nucleotide sequence ID" value="NZ_WAJR01000023.1"/>
</dbReference>
<dbReference type="InterPro" id="IPR001206">
    <property type="entry name" value="Diacylglycerol_kinase_cat_dom"/>
</dbReference>
<keyword evidence="7" id="KW-0594">Phospholipid biosynthesis</keyword>
<keyword evidence="3" id="KW-0808">Transferase</keyword>
<evidence type="ECO:0000313" key="10">
    <source>
        <dbReference type="EMBL" id="KAB1638699.1"/>
    </source>
</evidence>
<reference evidence="10 11" key="1">
    <citation type="submission" date="2019-09" db="EMBL/GenBank/DDBJ databases">
        <title>Whole genome shotgun sequencing (WGS) of Ellagibacter isourolithinifaciens DSM 104140(T) and Adlercreutzia muris DSM 29508(T).</title>
        <authorList>
            <person name="Stoll D.A."/>
            <person name="Danylec N."/>
            <person name="Huch M."/>
        </authorList>
    </citation>
    <scope>NUCLEOTIDE SEQUENCE [LARGE SCALE GENOMIC DNA]</scope>
    <source>
        <strain evidence="10 11">DSM 104140</strain>
    </source>
</reference>
<dbReference type="EMBL" id="WAJR01000023">
    <property type="protein sequence ID" value="KAB1638699.1"/>
    <property type="molecule type" value="Genomic_DNA"/>
</dbReference>
<evidence type="ECO:0000256" key="4">
    <source>
        <dbReference type="ARBA" id="ARBA00022741"/>
    </source>
</evidence>
<dbReference type="InterPro" id="IPR017438">
    <property type="entry name" value="ATP-NAD_kinase_N"/>
</dbReference>
<dbReference type="NCBIfam" id="TIGR00147">
    <property type="entry name" value="YegS/Rv2252/BmrU family lipid kinase"/>
    <property type="match status" value="1"/>
</dbReference>
<evidence type="ECO:0000256" key="5">
    <source>
        <dbReference type="ARBA" id="ARBA00022777"/>
    </source>
</evidence>
<keyword evidence="4" id="KW-0547">Nucleotide-binding</keyword>
<comment type="cofactor">
    <cofactor evidence="1">
        <name>Mg(2+)</name>
        <dbReference type="ChEBI" id="CHEBI:18420"/>
    </cofactor>
</comment>
<dbReference type="OrthoDB" id="142078at2"/>
<protein>
    <submittedName>
        <fullName evidence="10">Diacylglycerol kinase family lipid kinase</fullName>
    </submittedName>
</protein>
<evidence type="ECO:0000259" key="9">
    <source>
        <dbReference type="PROSITE" id="PS50146"/>
    </source>
</evidence>
<name>A0A6N6NQD1_9ACTN</name>
<dbReference type="InterPro" id="IPR016064">
    <property type="entry name" value="NAD/diacylglycerol_kinase_sf"/>
</dbReference>
<keyword evidence="7" id="KW-0443">Lipid metabolism</keyword>
<evidence type="ECO:0000256" key="2">
    <source>
        <dbReference type="ARBA" id="ARBA00005983"/>
    </source>
</evidence>